<reference evidence="9 10" key="1">
    <citation type="submission" date="2016-02" db="EMBL/GenBank/DDBJ databases">
        <title>Genome sequencing of a beta-galactosidase producing bacteria Rhizobium sp. 59.</title>
        <authorList>
            <person name="Wang D."/>
            <person name="Kot W."/>
            <person name="Qin Y."/>
            <person name="Hansen L."/>
            <person name="Naqvi K."/>
            <person name="Rensing C."/>
        </authorList>
    </citation>
    <scope>NUCLEOTIDE SEQUENCE [LARGE SCALE GENOMIC DNA]</scope>
    <source>
        <strain evidence="9 10">59</strain>
    </source>
</reference>
<dbReference type="GO" id="GO:0008800">
    <property type="term" value="F:beta-lactamase activity"/>
    <property type="evidence" value="ECO:0007669"/>
    <property type="project" value="UniProtKB-EC"/>
</dbReference>
<feature type="domain" description="Penicillin-binding protein transpeptidase" evidence="8">
    <location>
        <begin position="32"/>
        <end position="266"/>
    </location>
</feature>
<dbReference type="InterPro" id="IPR050515">
    <property type="entry name" value="Beta-lactam/transpept"/>
</dbReference>
<dbReference type="AlphaFoldDB" id="A0A657LRY9"/>
<dbReference type="InterPro" id="IPR001460">
    <property type="entry name" value="PCN-bd_Tpept"/>
</dbReference>
<name>A0A657LRY9_9HYPH</name>
<dbReference type="Pfam" id="PF00905">
    <property type="entry name" value="Transpeptidase"/>
    <property type="match status" value="1"/>
</dbReference>
<comment type="catalytic activity">
    <reaction evidence="1">
        <text>a beta-lactam + H2O = a substituted beta-amino acid</text>
        <dbReference type="Rhea" id="RHEA:20401"/>
        <dbReference type="ChEBI" id="CHEBI:15377"/>
        <dbReference type="ChEBI" id="CHEBI:35627"/>
        <dbReference type="ChEBI" id="CHEBI:140347"/>
        <dbReference type="EC" id="3.5.2.6"/>
    </reaction>
</comment>
<keyword evidence="4 7" id="KW-0732">Signal</keyword>
<dbReference type="NCBIfam" id="NF000270">
    <property type="entry name" value="bla_class_D_alt"/>
    <property type="match status" value="1"/>
</dbReference>
<keyword evidence="5" id="KW-0378">Hydrolase</keyword>
<proteinExistence type="inferred from homology"/>
<keyword evidence="10" id="KW-1185">Reference proteome</keyword>
<evidence type="ECO:0000256" key="5">
    <source>
        <dbReference type="ARBA" id="ARBA00022801"/>
    </source>
</evidence>
<dbReference type="InterPro" id="IPR012338">
    <property type="entry name" value="Beta-lactam/transpept-like"/>
</dbReference>
<evidence type="ECO:0000313" key="10">
    <source>
        <dbReference type="Proteomes" id="UP000182661"/>
    </source>
</evidence>
<dbReference type="SUPFAM" id="SSF56601">
    <property type="entry name" value="beta-lactamase/transpeptidase-like"/>
    <property type="match status" value="1"/>
</dbReference>
<dbReference type="Gene3D" id="3.40.710.10">
    <property type="entry name" value="DD-peptidase/beta-lactamase superfamily"/>
    <property type="match status" value="1"/>
</dbReference>
<dbReference type="OrthoDB" id="9762883at2"/>
<dbReference type="EC" id="3.5.2.6" evidence="3"/>
<organism evidence="9 10">
    <name type="scientific">Pararhizobium antarcticum</name>
    <dbReference type="NCBI Taxonomy" id="1798805"/>
    <lineage>
        <taxon>Bacteria</taxon>
        <taxon>Pseudomonadati</taxon>
        <taxon>Pseudomonadota</taxon>
        <taxon>Alphaproteobacteria</taxon>
        <taxon>Hyphomicrobiales</taxon>
        <taxon>Rhizobiaceae</taxon>
        <taxon>Rhizobium/Agrobacterium group</taxon>
        <taxon>Pararhizobium</taxon>
    </lineage>
</organism>
<gene>
    <name evidence="9" type="ORF">AX760_02775</name>
</gene>
<evidence type="ECO:0000256" key="6">
    <source>
        <dbReference type="ARBA" id="ARBA00023251"/>
    </source>
</evidence>
<comment type="caution">
    <text evidence="9">The sequence shown here is derived from an EMBL/GenBank/DDBJ whole genome shotgun (WGS) entry which is preliminary data.</text>
</comment>
<dbReference type="GO" id="GO:0046677">
    <property type="term" value="P:response to antibiotic"/>
    <property type="evidence" value="ECO:0007669"/>
    <property type="project" value="UniProtKB-KW"/>
</dbReference>
<dbReference type="Proteomes" id="UP000182661">
    <property type="component" value="Unassembled WGS sequence"/>
</dbReference>
<evidence type="ECO:0000256" key="3">
    <source>
        <dbReference type="ARBA" id="ARBA00012865"/>
    </source>
</evidence>
<keyword evidence="6" id="KW-0046">Antibiotic resistance</keyword>
<dbReference type="EMBL" id="LSRP01000085">
    <property type="protein sequence ID" value="OJF96809.1"/>
    <property type="molecule type" value="Genomic_DNA"/>
</dbReference>
<dbReference type="GO" id="GO:0008658">
    <property type="term" value="F:penicillin binding"/>
    <property type="evidence" value="ECO:0007669"/>
    <property type="project" value="InterPro"/>
</dbReference>
<dbReference type="GO" id="GO:0071555">
    <property type="term" value="P:cell wall organization"/>
    <property type="evidence" value="ECO:0007669"/>
    <property type="project" value="TreeGrafter"/>
</dbReference>
<evidence type="ECO:0000313" key="9">
    <source>
        <dbReference type="EMBL" id="OJF96809.1"/>
    </source>
</evidence>
<evidence type="ECO:0000256" key="1">
    <source>
        <dbReference type="ARBA" id="ARBA00001526"/>
    </source>
</evidence>
<evidence type="ECO:0000256" key="2">
    <source>
        <dbReference type="ARBA" id="ARBA00007898"/>
    </source>
</evidence>
<dbReference type="PANTHER" id="PTHR30627:SF6">
    <property type="entry name" value="BETA-LACTAMASE YBXI-RELATED"/>
    <property type="match status" value="1"/>
</dbReference>
<accession>A0A657LRY9</accession>
<comment type="similarity">
    <text evidence="2">Belongs to the class-D beta-lactamase family.</text>
</comment>
<feature type="signal peptide" evidence="7">
    <location>
        <begin position="1"/>
        <end position="28"/>
    </location>
</feature>
<protein>
    <recommendedName>
        <fullName evidence="3">beta-lactamase</fullName>
        <ecNumber evidence="3">3.5.2.6</ecNumber>
    </recommendedName>
</protein>
<dbReference type="PANTHER" id="PTHR30627">
    <property type="entry name" value="PEPTIDOGLYCAN D,D-TRANSPEPTIDASE"/>
    <property type="match status" value="1"/>
</dbReference>
<evidence type="ECO:0000259" key="8">
    <source>
        <dbReference type="Pfam" id="PF00905"/>
    </source>
</evidence>
<evidence type="ECO:0000256" key="4">
    <source>
        <dbReference type="ARBA" id="ARBA00022729"/>
    </source>
</evidence>
<dbReference type="RefSeq" id="WP_071833146.1">
    <property type="nucleotide sequence ID" value="NZ_LSRP01000085.1"/>
</dbReference>
<evidence type="ECO:0000256" key="7">
    <source>
        <dbReference type="SAM" id="SignalP"/>
    </source>
</evidence>
<dbReference type="GO" id="GO:0005886">
    <property type="term" value="C:plasma membrane"/>
    <property type="evidence" value="ECO:0007669"/>
    <property type="project" value="TreeGrafter"/>
</dbReference>
<feature type="chain" id="PRO_5025035405" description="beta-lactamase" evidence="7">
    <location>
        <begin position="29"/>
        <end position="274"/>
    </location>
</feature>
<sequence length="274" mass="30395">MSFRSFPGIRFSVTVLALSALFAIPAQAATLCTVIADAKTGDILVREGKCDARVTPASTFKIPLAVMGYDSGFLTDGHTPTLPFRKGDPDWGGDNWKQPTDAVRWLKYSVVWFSQRMTAHLGAEKLTDYARRFDYGNADLSGDPGRNNGLERAWIASSLKISPIEQVTFLRRLINHQFRVSDAAVDRTVAVVEGRILASGWAVKGKTGMAYPRDAGGRFDRNHPWGWYVGWGKKGDRTIVFARLVRDDRKTAGSAGFRARDSLFQELPSLLEHK</sequence>